<evidence type="ECO:0000313" key="4">
    <source>
        <dbReference type="Proteomes" id="UP000053127"/>
    </source>
</evidence>
<dbReference type="SUPFAM" id="SSF53756">
    <property type="entry name" value="UDP-Glycosyltransferase/glycogen phosphorylase"/>
    <property type="match status" value="1"/>
</dbReference>
<evidence type="ECO:0000256" key="1">
    <source>
        <dbReference type="ARBA" id="ARBA00022679"/>
    </source>
</evidence>
<accession>A0A101PB86</accession>
<dbReference type="STRING" id="67386.AQI95_07855"/>
<dbReference type="Pfam" id="PF00534">
    <property type="entry name" value="Glycos_transf_1"/>
    <property type="match status" value="1"/>
</dbReference>
<keyword evidence="1" id="KW-0808">Transferase</keyword>
<dbReference type="EMBL" id="LMWN01000008">
    <property type="protein sequence ID" value="KUN08295.1"/>
    <property type="molecule type" value="Genomic_DNA"/>
</dbReference>
<gene>
    <name evidence="3" type="ORF">AQI95_07855</name>
</gene>
<feature type="domain" description="Glycosyl transferase family 1" evidence="2">
    <location>
        <begin position="146"/>
        <end position="281"/>
    </location>
</feature>
<organism evidence="3 4">
    <name type="scientific">Streptomyces yokosukanensis</name>
    <dbReference type="NCBI Taxonomy" id="67386"/>
    <lineage>
        <taxon>Bacteria</taxon>
        <taxon>Bacillati</taxon>
        <taxon>Actinomycetota</taxon>
        <taxon>Actinomycetes</taxon>
        <taxon>Kitasatosporales</taxon>
        <taxon>Streptomycetaceae</taxon>
        <taxon>Streptomyces</taxon>
    </lineage>
</organism>
<evidence type="ECO:0000313" key="3">
    <source>
        <dbReference type="EMBL" id="KUN08295.1"/>
    </source>
</evidence>
<keyword evidence="4" id="KW-1185">Reference proteome</keyword>
<reference evidence="3 4" key="1">
    <citation type="submission" date="2015-10" db="EMBL/GenBank/DDBJ databases">
        <title>Draft genome sequence of Streptomyces yokosukanensis DSM 40224, type strain for the species Streptomyces yokosukanensis.</title>
        <authorList>
            <person name="Ruckert C."/>
            <person name="Winkler A."/>
            <person name="Kalinowski J."/>
            <person name="Kampfer P."/>
            <person name="Glaeser S."/>
        </authorList>
    </citation>
    <scope>NUCLEOTIDE SEQUENCE [LARGE SCALE GENOMIC DNA]</scope>
    <source>
        <strain evidence="3 4">DSM 40224</strain>
    </source>
</reference>
<dbReference type="Proteomes" id="UP000053127">
    <property type="component" value="Unassembled WGS sequence"/>
</dbReference>
<dbReference type="PANTHER" id="PTHR45947:SF3">
    <property type="entry name" value="SULFOQUINOVOSYL TRANSFERASE SQD2"/>
    <property type="match status" value="1"/>
</dbReference>
<dbReference type="GO" id="GO:0016757">
    <property type="term" value="F:glycosyltransferase activity"/>
    <property type="evidence" value="ECO:0007669"/>
    <property type="project" value="InterPro"/>
</dbReference>
<proteinExistence type="predicted"/>
<dbReference type="CDD" id="cd03801">
    <property type="entry name" value="GT4_PimA-like"/>
    <property type="match status" value="1"/>
</dbReference>
<sequence>MLALTDSPQDVRRFCPAGDTLLFRIRLLPPEEHTYERFEEIYRALKASCDLSQVDVVVAEYVESLPLLHFMRRDGYRPPALMIPHTNPYPLHILLYFLLVAARPHPADLVVCGSRNAERAYRHITGIPAENICTFGIKDIYRPRDRAASRAALGLPEQGRLLLYTGRFMNDKGLHALLSGYHLLRAEDPEVLLTMSVTHIDPPYFNRLAPLMRDVVLFHRLEKERTADLYNAADVFVSGATSVFETYGKSPLEALACGVPAVVPRWDGFPYFIGDGNGGLVDVDYLDRPHTSPYEFARMREDDFAAVVRRVLDRRAPLPAQVPDWARYEHTMKVLPGVLERMAAAGPAAPGEPCPSLGSDRLPVPVRAVLDRYGLAVPGAEDPLARADRLGLLTGREPGERELLRDLHHEIFGAMDAERERV</sequence>
<dbReference type="PANTHER" id="PTHR45947">
    <property type="entry name" value="SULFOQUINOVOSYL TRANSFERASE SQD2"/>
    <property type="match status" value="1"/>
</dbReference>
<dbReference type="Gene3D" id="3.40.50.2000">
    <property type="entry name" value="Glycogen Phosphorylase B"/>
    <property type="match status" value="1"/>
</dbReference>
<dbReference type="InterPro" id="IPR050194">
    <property type="entry name" value="Glycosyltransferase_grp1"/>
</dbReference>
<evidence type="ECO:0000259" key="2">
    <source>
        <dbReference type="Pfam" id="PF00534"/>
    </source>
</evidence>
<dbReference type="InterPro" id="IPR001296">
    <property type="entry name" value="Glyco_trans_1"/>
</dbReference>
<name>A0A101PB86_9ACTN</name>
<dbReference type="AlphaFoldDB" id="A0A101PB86"/>
<protein>
    <recommendedName>
        <fullName evidence="2">Glycosyl transferase family 1 domain-containing protein</fullName>
    </recommendedName>
</protein>
<comment type="caution">
    <text evidence="3">The sequence shown here is derived from an EMBL/GenBank/DDBJ whole genome shotgun (WGS) entry which is preliminary data.</text>
</comment>